<dbReference type="PANTHER" id="PTHR37984:SF5">
    <property type="entry name" value="PROTEIN NYNRIN-LIKE"/>
    <property type="match status" value="1"/>
</dbReference>
<evidence type="ECO:0000313" key="4">
    <source>
        <dbReference type="Proteomes" id="UP001642483"/>
    </source>
</evidence>
<evidence type="ECO:0000313" key="3">
    <source>
        <dbReference type="EMBL" id="CAK8691235.1"/>
    </source>
</evidence>
<protein>
    <recommendedName>
        <fullName evidence="2">Integrase catalytic domain-containing protein</fullName>
    </recommendedName>
</protein>
<accession>A0ABP0GHK4</accession>
<dbReference type="InterPro" id="IPR050951">
    <property type="entry name" value="Retrovirus_Pol_polyprotein"/>
</dbReference>
<dbReference type="InterPro" id="IPR001584">
    <property type="entry name" value="Integrase_cat-core"/>
</dbReference>
<evidence type="ECO:0000256" key="1">
    <source>
        <dbReference type="SAM" id="MobiDB-lite"/>
    </source>
</evidence>
<dbReference type="Proteomes" id="UP001642483">
    <property type="component" value="Unassembled WGS sequence"/>
</dbReference>
<gene>
    <name evidence="3" type="ORF">CVLEPA_LOCUS23816</name>
</gene>
<dbReference type="Gene3D" id="3.30.420.10">
    <property type="entry name" value="Ribonuclease H-like superfamily/Ribonuclease H"/>
    <property type="match status" value="1"/>
</dbReference>
<dbReference type="EMBL" id="CAWYQH010000119">
    <property type="protein sequence ID" value="CAK8691235.1"/>
    <property type="molecule type" value="Genomic_DNA"/>
</dbReference>
<sequence>MNSTTVIQGLNQLFTLTGLPSYIHSDRGPSLISHELRTHLRNLGIATSSSTPYHPTGNSQVERYNGIIWKTVTLILKSRKLPLPQWELVLPEALHSIRSLLCTASNVTPHQRFFSFDRRSTSGPSMPSWLIAPNKVYLRRFVRNSKYDPLVDEVELIDTNPTYARVRRPDGQESTVSLNDLSPCPQEAPNRDEIPVAEKFISSPSPNIEVQNEAPVTDEPEIENMPTERNLRRSSRTNKGVPPARYGEQ</sequence>
<reference evidence="3 4" key="1">
    <citation type="submission" date="2024-02" db="EMBL/GenBank/DDBJ databases">
        <authorList>
            <person name="Daric V."/>
            <person name="Darras S."/>
        </authorList>
    </citation>
    <scope>NUCLEOTIDE SEQUENCE [LARGE SCALE GENOMIC DNA]</scope>
</reference>
<dbReference type="PROSITE" id="PS50994">
    <property type="entry name" value="INTEGRASE"/>
    <property type="match status" value="1"/>
</dbReference>
<comment type="caution">
    <text evidence="3">The sequence shown here is derived from an EMBL/GenBank/DDBJ whole genome shotgun (WGS) entry which is preliminary data.</text>
</comment>
<organism evidence="3 4">
    <name type="scientific">Clavelina lepadiformis</name>
    <name type="common">Light-bulb sea squirt</name>
    <name type="synonym">Ascidia lepadiformis</name>
    <dbReference type="NCBI Taxonomy" id="159417"/>
    <lineage>
        <taxon>Eukaryota</taxon>
        <taxon>Metazoa</taxon>
        <taxon>Chordata</taxon>
        <taxon>Tunicata</taxon>
        <taxon>Ascidiacea</taxon>
        <taxon>Aplousobranchia</taxon>
        <taxon>Clavelinidae</taxon>
        <taxon>Clavelina</taxon>
    </lineage>
</organism>
<keyword evidence="4" id="KW-1185">Reference proteome</keyword>
<proteinExistence type="predicted"/>
<evidence type="ECO:0000259" key="2">
    <source>
        <dbReference type="PROSITE" id="PS50994"/>
    </source>
</evidence>
<name>A0ABP0GHK4_CLALP</name>
<dbReference type="SUPFAM" id="SSF53098">
    <property type="entry name" value="Ribonuclease H-like"/>
    <property type="match status" value="1"/>
</dbReference>
<dbReference type="InterPro" id="IPR036397">
    <property type="entry name" value="RNaseH_sf"/>
</dbReference>
<feature type="region of interest" description="Disordered" evidence="1">
    <location>
        <begin position="167"/>
        <end position="249"/>
    </location>
</feature>
<feature type="domain" description="Integrase catalytic" evidence="2">
    <location>
        <begin position="1"/>
        <end position="117"/>
    </location>
</feature>
<dbReference type="InterPro" id="IPR012337">
    <property type="entry name" value="RNaseH-like_sf"/>
</dbReference>
<dbReference type="PANTHER" id="PTHR37984">
    <property type="entry name" value="PROTEIN CBG26694"/>
    <property type="match status" value="1"/>
</dbReference>